<comment type="caution">
    <text evidence="2">The sequence shown here is derived from an EMBL/GenBank/DDBJ whole genome shotgun (WGS) entry which is preliminary data.</text>
</comment>
<sequence>MSLLVHSFTVLADAVNNPAPVDPTGGSKGVDLLLSYTKWGVLIACAVVALASGGFMAIGALSHRPDNVDKGKRALIWSIIGVVASACAIPLINTVAGAAG</sequence>
<evidence type="ECO:0008006" key="4">
    <source>
        <dbReference type="Google" id="ProtNLM"/>
    </source>
</evidence>
<name>A0ABP5GIP9_9ACTN</name>
<organism evidence="2 3">
    <name type="scientific">Catenulispora yoronensis</name>
    <dbReference type="NCBI Taxonomy" id="450799"/>
    <lineage>
        <taxon>Bacteria</taxon>
        <taxon>Bacillati</taxon>
        <taxon>Actinomycetota</taxon>
        <taxon>Actinomycetes</taxon>
        <taxon>Catenulisporales</taxon>
        <taxon>Catenulisporaceae</taxon>
        <taxon>Catenulispora</taxon>
    </lineage>
</organism>
<dbReference type="InterPro" id="IPR043993">
    <property type="entry name" value="T4SS_pilin"/>
</dbReference>
<keyword evidence="3" id="KW-1185">Reference proteome</keyword>
<keyword evidence="1" id="KW-0812">Transmembrane</keyword>
<accession>A0ABP5GIP9</accession>
<feature type="transmembrane region" description="Helical" evidence="1">
    <location>
        <begin position="38"/>
        <end position="62"/>
    </location>
</feature>
<dbReference type="Pfam" id="PF18895">
    <property type="entry name" value="T4SS_pilin"/>
    <property type="match status" value="1"/>
</dbReference>
<proteinExistence type="predicted"/>
<protein>
    <recommendedName>
        <fullName evidence="4">Conjugal transfer protein TrbC</fullName>
    </recommendedName>
</protein>
<keyword evidence="1" id="KW-0472">Membrane</keyword>
<dbReference type="Proteomes" id="UP001500751">
    <property type="component" value="Unassembled WGS sequence"/>
</dbReference>
<evidence type="ECO:0000313" key="3">
    <source>
        <dbReference type="Proteomes" id="UP001500751"/>
    </source>
</evidence>
<feature type="transmembrane region" description="Helical" evidence="1">
    <location>
        <begin position="74"/>
        <end position="92"/>
    </location>
</feature>
<gene>
    <name evidence="2" type="ORF">GCM10009839_58360</name>
</gene>
<dbReference type="RefSeq" id="WP_344668876.1">
    <property type="nucleotide sequence ID" value="NZ_BAAAQN010000041.1"/>
</dbReference>
<evidence type="ECO:0000313" key="2">
    <source>
        <dbReference type="EMBL" id="GAA2046369.1"/>
    </source>
</evidence>
<keyword evidence="1" id="KW-1133">Transmembrane helix</keyword>
<reference evidence="3" key="1">
    <citation type="journal article" date="2019" name="Int. J. Syst. Evol. Microbiol.">
        <title>The Global Catalogue of Microorganisms (GCM) 10K type strain sequencing project: providing services to taxonomists for standard genome sequencing and annotation.</title>
        <authorList>
            <consortium name="The Broad Institute Genomics Platform"/>
            <consortium name="The Broad Institute Genome Sequencing Center for Infectious Disease"/>
            <person name="Wu L."/>
            <person name="Ma J."/>
        </authorList>
    </citation>
    <scope>NUCLEOTIDE SEQUENCE [LARGE SCALE GENOMIC DNA]</scope>
    <source>
        <strain evidence="3">JCM 16014</strain>
    </source>
</reference>
<evidence type="ECO:0000256" key="1">
    <source>
        <dbReference type="SAM" id="Phobius"/>
    </source>
</evidence>
<dbReference type="EMBL" id="BAAAQN010000041">
    <property type="protein sequence ID" value="GAA2046369.1"/>
    <property type="molecule type" value="Genomic_DNA"/>
</dbReference>